<comment type="caution">
    <text evidence="1">The sequence shown here is derived from an EMBL/GenBank/DDBJ whole genome shotgun (WGS) entry which is preliminary data.</text>
</comment>
<protein>
    <submittedName>
        <fullName evidence="1">Uncharacterized protein</fullName>
    </submittedName>
</protein>
<dbReference type="EMBL" id="CM056742">
    <property type="protein sequence ID" value="KAJ8681168.1"/>
    <property type="molecule type" value="Genomic_DNA"/>
</dbReference>
<reference evidence="1" key="1">
    <citation type="submission" date="2023-04" db="EMBL/GenBank/DDBJ databases">
        <title>A chromosome-level genome assembly of the parasitoid wasp Eretmocerus hayati.</title>
        <authorList>
            <person name="Zhong Y."/>
            <person name="Liu S."/>
            <person name="Liu Y."/>
        </authorList>
    </citation>
    <scope>NUCLEOTIDE SEQUENCE</scope>
    <source>
        <strain evidence="1">ZJU_SS_LIU_2023</strain>
    </source>
</reference>
<evidence type="ECO:0000313" key="1">
    <source>
        <dbReference type="EMBL" id="KAJ8681168.1"/>
    </source>
</evidence>
<accession>A0ACC2PDJ3</accession>
<proteinExistence type="predicted"/>
<organism evidence="1 2">
    <name type="scientific">Eretmocerus hayati</name>
    <dbReference type="NCBI Taxonomy" id="131215"/>
    <lineage>
        <taxon>Eukaryota</taxon>
        <taxon>Metazoa</taxon>
        <taxon>Ecdysozoa</taxon>
        <taxon>Arthropoda</taxon>
        <taxon>Hexapoda</taxon>
        <taxon>Insecta</taxon>
        <taxon>Pterygota</taxon>
        <taxon>Neoptera</taxon>
        <taxon>Endopterygota</taxon>
        <taxon>Hymenoptera</taxon>
        <taxon>Apocrita</taxon>
        <taxon>Proctotrupomorpha</taxon>
        <taxon>Chalcidoidea</taxon>
        <taxon>Aphelinidae</taxon>
        <taxon>Aphelininae</taxon>
        <taxon>Eretmocerus</taxon>
    </lineage>
</organism>
<name>A0ACC2PDJ3_9HYME</name>
<keyword evidence="2" id="KW-1185">Reference proteome</keyword>
<sequence>MNTRNSKFKLEVPRVDADKKSVLESKGRNKVQVEIATGVLGDENEKSKGNQSHSARPSRSRKKKNIQKNNNGSKIVESKLQQEDKNETKILGVCDEPCNTQLVVEDINKENQDKSATISKSRSSISLTRDLANLCVQDTKGSSPKVVSPIQKQKILGKSDSSPSINKKPLVNQRRQSRRPKIDATNHKITEYYQVRKSDRKCKTSLEYEKMRNFEMKIINKIKDFEGKGRGIITTREFHKGEFVVEYIGDLIDKSAAREREAQYAKNKKIGCYMYYFKHRDSQYCIDATEESDRYGRLINHSRKGNLISRVFDIGQEPHLVLLAKVDIPAGTEVLYDYGERDPETIQNHPWLNL</sequence>
<gene>
    <name evidence="1" type="ORF">QAD02_016955</name>
</gene>
<evidence type="ECO:0000313" key="2">
    <source>
        <dbReference type="Proteomes" id="UP001239111"/>
    </source>
</evidence>
<dbReference type="Proteomes" id="UP001239111">
    <property type="component" value="Chromosome 2"/>
</dbReference>